<accession>A0A238WH37</accession>
<keyword evidence="2" id="KW-1185">Reference proteome</keyword>
<dbReference type="PROSITE" id="PS51257">
    <property type="entry name" value="PROKAR_LIPOPROTEIN"/>
    <property type="match status" value="1"/>
</dbReference>
<dbReference type="CDD" id="cd00229">
    <property type="entry name" value="SGNH_hydrolase"/>
    <property type="match status" value="1"/>
</dbReference>
<sequence>MRLFLLLSLVCMVSSCDMLEPVKLVGWGDSMMKGSGGEASILEVISDELDIKHENFGVGGLKSHSIALLQGGKPMQLVFKNQEIKKSGPSEIAYYNWEPINFQTEQYRTGFIDTIEGKIERLSEKENNRKTLGYTFTATHLNENVPVKDTVVFKFEDGLKYNDRWTIIWAGRNDKKSGDHIFQTRDNIQAMIDHLGENGKTHVLVLSICNGIADAEYKGSVPHARILQLNKVLEESFGDRFIDVRSYMVNKAIYDMGMTPTSQDLEDIKKDCIPRSFFKDNVHFNTLGYEATGKYLAKVIKEKGWILEK</sequence>
<name>A0A238WH37_9FLAO</name>
<dbReference type="EMBL" id="FZNY01000001">
    <property type="protein sequence ID" value="SNR45554.1"/>
    <property type="molecule type" value="Genomic_DNA"/>
</dbReference>
<dbReference type="GO" id="GO:0016788">
    <property type="term" value="F:hydrolase activity, acting on ester bonds"/>
    <property type="evidence" value="ECO:0007669"/>
    <property type="project" value="UniProtKB-ARBA"/>
</dbReference>
<gene>
    <name evidence="1" type="ORF">SAMN06265376_1011048</name>
</gene>
<organism evidence="1 2">
    <name type="scientific">Dokdonia pacifica</name>
    <dbReference type="NCBI Taxonomy" id="1627892"/>
    <lineage>
        <taxon>Bacteria</taxon>
        <taxon>Pseudomonadati</taxon>
        <taxon>Bacteroidota</taxon>
        <taxon>Flavobacteriia</taxon>
        <taxon>Flavobacteriales</taxon>
        <taxon>Flavobacteriaceae</taxon>
        <taxon>Dokdonia</taxon>
    </lineage>
</organism>
<dbReference type="Proteomes" id="UP000198379">
    <property type="component" value="Unassembled WGS sequence"/>
</dbReference>
<evidence type="ECO:0000313" key="1">
    <source>
        <dbReference type="EMBL" id="SNR45554.1"/>
    </source>
</evidence>
<evidence type="ECO:0008006" key="3">
    <source>
        <dbReference type="Google" id="ProtNLM"/>
    </source>
</evidence>
<dbReference type="RefSeq" id="WP_089370343.1">
    <property type="nucleotide sequence ID" value="NZ_BMEP01000003.1"/>
</dbReference>
<dbReference type="OrthoDB" id="1641492at2"/>
<evidence type="ECO:0000313" key="2">
    <source>
        <dbReference type="Proteomes" id="UP000198379"/>
    </source>
</evidence>
<protein>
    <recommendedName>
        <fullName evidence="3">Lysophospholipase L1</fullName>
    </recommendedName>
</protein>
<dbReference type="AlphaFoldDB" id="A0A238WH37"/>
<dbReference type="Gene3D" id="3.40.50.1110">
    <property type="entry name" value="SGNH hydrolase"/>
    <property type="match status" value="1"/>
</dbReference>
<reference evidence="1 2" key="1">
    <citation type="submission" date="2017-06" db="EMBL/GenBank/DDBJ databases">
        <authorList>
            <person name="Kim H.J."/>
            <person name="Triplett B.A."/>
        </authorList>
    </citation>
    <scope>NUCLEOTIDE SEQUENCE [LARGE SCALE GENOMIC DNA]</scope>
    <source>
        <strain evidence="1 2">DSM 25597</strain>
    </source>
</reference>
<proteinExistence type="predicted"/>
<dbReference type="InterPro" id="IPR036514">
    <property type="entry name" value="SGNH_hydro_sf"/>
</dbReference>
<dbReference type="SUPFAM" id="SSF52266">
    <property type="entry name" value="SGNH hydrolase"/>
    <property type="match status" value="1"/>
</dbReference>